<protein>
    <submittedName>
        <fullName evidence="2">Uncharacterized protein</fullName>
    </submittedName>
</protein>
<evidence type="ECO:0000313" key="3">
    <source>
        <dbReference type="Proteomes" id="UP001174909"/>
    </source>
</evidence>
<evidence type="ECO:0000256" key="1">
    <source>
        <dbReference type="SAM" id="Phobius"/>
    </source>
</evidence>
<keyword evidence="1" id="KW-0812">Transmembrane</keyword>
<comment type="caution">
    <text evidence="2">The sequence shown here is derived from an EMBL/GenBank/DDBJ whole genome shotgun (WGS) entry which is preliminary data.</text>
</comment>
<keyword evidence="1" id="KW-1133">Transmembrane helix</keyword>
<accession>A0AA35W768</accession>
<reference evidence="2" key="1">
    <citation type="submission" date="2023-03" db="EMBL/GenBank/DDBJ databases">
        <authorList>
            <person name="Steffen K."/>
            <person name="Cardenas P."/>
        </authorList>
    </citation>
    <scope>NUCLEOTIDE SEQUENCE</scope>
</reference>
<proteinExistence type="predicted"/>
<gene>
    <name evidence="2" type="ORF">GBAR_LOCUS6561</name>
</gene>
<feature type="transmembrane region" description="Helical" evidence="1">
    <location>
        <begin position="43"/>
        <end position="61"/>
    </location>
</feature>
<name>A0AA35W768_GEOBA</name>
<dbReference type="Proteomes" id="UP001174909">
    <property type="component" value="Unassembled WGS sequence"/>
</dbReference>
<feature type="transmembrane region" description="Helical" evidence="1">
    <location>
        <begin position="12"/>
        <end position="31"/>
    </location>
</feature>
<keyword evidence="3" id="KW-1185">Reference proteome</keyword>
<dbReference type="AlphaFoldDB" id="A0AA35W768"/>
<dbReference type="EMBL" id="CASHTH010000996">
    <property type="protein sequence ID" value="CAI8009834.1"/>
    <property type="molecule type" value="Genomic_DNA"/>
</dbReference>
<feature type="non-terminal residue" evidence="2">
    <location>
        <position position="1"/>
    </location>
</feature>
<evidence type="ECO:0000313" key="2">
    <source>
        <dbReference type="EMBL" id="CAI8009834.1"/>
    </source>
</evidence>
<keyword evidence="1" id="KW-0472">Membrane</keyword>
<organism evidence="2 3">
    <name type="scientific">Geodia barretti</name>
    <name type="common">Barrett's horny sponge</name>
    <dbReference type="NCBI Taxonomy" id="519541"/>
    <lineage>
        <taxon>Eukaryota</taxon>
        <taxon>Metazoa</taxon>
        <taxon>Porifera</taxon>
        <taxon>Demospongiae</taxon>
        <taxon>Heteroscleromorpha</taxon>
        <taxon>Tetractinellida</taxon>
        <taxon>Astrophorina</taxon>
        <taxon>Geodiidae</taxon>
        <taxon>Geodia</taxon>
    </lineage>
</organism>
<sequence length="94" mass="10473">TYTSHRDDRILTGFSITGTLLAILISIIFVVGSGIKHKQMFRFPAIFLVYSSVTLLIYGFFNFATEFDRGTVICSSRNLVETLEKGAHHSIASL</sequence>